<dbReference type="Gene3D" id="3.90.780.10">
    <property type="entry name" value="5'-Nucleotidase, C-terminal domain"/>
    <property type="match status" value="2"/>
</dbReference>
<dbReference type="InterPro" id="IPR029052">
    <property type="entry name" value="Metallo-depent_PP-like"/>
</dbReference>
<comment type="caution">
    <text evidence="5">The sequence shown here is derived from an EMBL/GenBank/DDBJ whole genome shotgun (WGS) entry which is preliminary data.</text>
</comment>
<dbReference type="SUPFAM" id="SSF55816">
    <property type="entry name" value="5'-nucleotidase (syn. UDP-sugar hydrolase), C-terminal domain"/>
    <property type="match status" value="1"/>
</dbReference>
<dbReference type="EMBL" id="JAUKUA010000001">
    <property type="protein sequence ID" value="KAK0729864.1"/>
    <property type="molecule type" value="Genomic_DNA"/>
</dbReference>
<evidence type="ECO:0000259" key="4">
    <source>
        <dbReference type="Pfam" id="PF21953"/>
    </source>
</evidence>
<feature type="domain" description="Putative 5'-nucleotidase C-terminal" evidence="4">
    <location>
        <begin position="365"/>
        <end position="578"/>
    </location>
</feature>
<dbReference type="FunFam" id="3.60.21.10:FF:000043">
    <property type="entry name" value="Ser/Thr protein phosphatase family"/>
    <property type="match status" value="1"/>
</dbReference>
<dbReference type="Pfam" id="PF21953">
    <property type="entry name" value="NadN_nucleosid_C"/>
    <property type="match status" value="1"/>
</dbReference>
<dbReference type="PANTHER" id="PTHR11575">
    <property type="entry name" value="5'-NUCLEOTIDASE-RELATED"/>
    <property type="match status" value="1"/>
</dbReference>
<feature type="domain" description="Calcineurin-like phosphoesterase" evidence="3">
    <location>
        <begin position="43"/>
        <end position="266"/>
    </location>
</feature>
<dbReference type="InterPro" id="IPR014485">
    <property type="entry name" value="Pesterase_C1039"/>
</dbReference>
<dbReference type="GO" id="GO:0005829">
    <property type="term" value="C:cytosol"/>
    <property type="evidence" value="ECO:0007669"/>
    <property type="project" value="TreeGrafter"/>
</dbReference>
<dbReference type="GO" id="GO:0009166">
    <property type="term" value="P:nucleotide catabolic process"/>
    <property type="evidence" value="ECO:0007669"/>
    <property type="project" value="InterPro"/>
</dbReference>
<dbReference type="InterPro" id="IPR004843">
    <property type="entry name" value="Calcineurin-like_PHP"/>
</dbReference>
<dbReference type="InterPro" id="IPR041823">
    <property type="entry name" value="YHR202W_N"/>
</dbReference>
<dbReference type="PIRSF" id="PIRSF017316">
    <property type="entry name" value="Pesterase_C1039"/>
    <property type="match status" value="1"/>
</dbReference>
<sequence length="617" mass="68751">MGLRAAEVCGAIAALVSAVTASQPSAVKPIAVPMRDLVWGKLNFLHTTDTHGWHGGHLQESQYSADWGDYVSFAERMRARADEDGVDLLLVDTGDRVEGNGLYDASSPKGQYYYDIYKEQQIDIICTGNHELYQASTADEEHRRTVPNFEDNYIASNLDYIDPATGQRVPQAQRYRKFQTKNQKLDIVAFGFLFDFTGNANNTVVQPVRETIQEDWFKTAIQENPDVFVVIGHVGVQMQEFKDIFTAIRTADWDTPILFFGGHVHVRDATAYDSRSFAIASGRYFETIGWMSVDGTLKKTGSSSTFTDLSFSRRYIDNNLLGLHHHTGLDAAAFPTEHGRNVTAMIAKARAGLDLDYTFGCAPKDYWMTRTPYPDDSSIYTLLEKEILPAVATGPGREYVPRLVIMNTGAIRFDIFEGAFTRDTTYIVSPFLSVLNYIPDVPYEVANKVLAMLNNGGQIFDAAGAADVKYMSIPEQWAIRESIIYEKSTPRGSDELGYSQKPLTGDDGDDSSTEPVLIQGYTTRDDIGNDGDDAVHANIDFYVVPNCLQAEVGFSGDDEEKPETVDLVFFDFIQPWVLLALRFSGGAYSKDDVKSYVDGTFTELMAGWIKENWPAKC</sequence>
<feature type="region of interest" description="Disordered" evidence="1">
    <location>
        <begin position="491"/>
        <end position="513"/>
    </location>
</feature>
<dbReference type="PANTHER" id="PTHR11575:SF43">
    <property type="entry name" value="SER_THR PROTEIN PHOSPHATASE FAMILY (AFU_ORTHOLOGUE AFUA_3G04160)"/>
    <property type="match status" value="1"/>
</dbReference>
<feature type="chain" id="PRO_5041440746" evidence="2">
    <location>
        <begin position="22"/>
        <end position="617"/>
    </location>
</feature>
<dbReference type="FunFam" id="3.90.780.10:FF:000009">
    <property type="entry name" value="Ser/Thr protein phosphatase family"/>
    <property type="match status" value="1"/>
</dbReference>
<dbReference type="InterPro" id="IPR036907">
    <property type="entry name" value="5'-Nucleotdase_C_sf"/>
</dbReference>
<accession>A0AA40B902</accession>
<dbReference type="SUPFAM" id="SSF56300">
    <property type="entry name" value="Metallo-dependent phosphatases"/>
    <property type="match status" value="1"/>
</dbReference>
<name>A0AA40B902_9PEZI</name>
<gene>
    <name evidence="5" type="ORF">B0H67DRAFT_477031</name>
</gene>
<evidence type="ECO:0000313" key="5">
    <source>
        <dbReference type="EMBL" id="KAK0729864.1"/>
    </source>
</evidence>
<evidence type="ECO:0000256" key="1">
    <source>
        <dbReference type="SAM" id="MobiDB-lite"/>
    </source>
</evidence>
<protein>
    <submittedName>
        <fullName evidence="5">Metallo-dependent phosphatase-like protein</fullName>
    </submittedName>
</protein>
<dbReference type="InterPro" id="IPR053828">
    <property type="entry name" value="Nucleosidase_C"/>
</dbReference>
<dbReference type="GO" id="GO:0016787">
    <property type="term" value="F:hydrolase activity"/>
    <property type="evidence" value="ECO:0007669"/>
    <property type="project" value="InterPro"/>
</dbReference>
<dbReference type="Proteomes" id="UP001172102">
    <property type="component" value="Unassembled WGS sequence"/>
</dbReference>
<evidence type="ECO:0000259" key="3">
    <source>
        <dbReference type="Pfam" id="PF00149"/>
    </source>
</evidence>
<dbReference type="InterPro" id="IPR006179">
    <property type="entry name" value="5_nucleotidase/apyrase"/>
</dbReference>
<feature type="signal peptide" evidence="2">
    <location>
        <begin position="1"/>
        <end position="21"/>
    </location>
</feature>
<dbReference type="Pfam" id="PF00149">
    <property type="entry name" value="Metallophos"/>
    <property type="match status" value="1"/>
</dbReference>
<reference evidence="5" key="1">
    <citation type="submission" date="2023-06" db="EMBL/GenBank/DDBJ databases">
        <title>Genome-scale phylogeny and comparative genomics of the fungal order Sordariales.</title>
        <authorList>
            <consortium name="Lawrence Berkeley National Laboratory"/>
            <person name="Hensen N."/>
            <person name="Bonometti L."/>
            <person name="Westerberg I."/>
            <person name="Brannstrom I.O."/>
            <person name="Guillou S."/>
            <person name="Cros-Aarteil S."/>
            <person name="Calhoun S."/>
            <person name="Haridas S."/>
            <person name="Kuo A."/>
            <person name="Mondo S."/>
            <person name="Pangilinan J."/>
            <person name="Riley R."/>
            <person name="Labutti K."/>
            <person name="Andreopoulos B."/>
            <person name="Lipzen A."/>
            <person name="Chen C."/>
            <person name="Yanf M."/>
            <person name="Daum C."/>
            <person name="Ng V."/>
            <person name="Clum A."/>
            <person name="Steindorff A."/>
            <person name="Ohm R."/>
            <person name="Martin F."/>
            <person name="Silar P."/>
            <person name="Natvig D."/>
            <person name="Lalanne C."/>
            <person name="Gautier V."/>
            <person name="Ament-Velasquez S.L."/>
            <person name="Kruys A."/>
            <person name="Hutchinson M.I."/>
            <person name="Powell A.J."/>
            <person name="Barry K."/>
            <person name="Miller A.N."/>
            <person name="Grigoriev I.V."/>
            <person name="Debuchy R."/>
            <person name="Gladieux P."/>
            <person name="Thoren M.H."/>
            <person name="Johannesson H."/>
        </authorList>
    </citation>
    <scope>NUCLEOTIDE SEQUENCE</scope>
    <source>
        <strain evidence="5">SMH4607-1</strain>
    </source>
</reference>
<proteinExistence type="predicted"/>
<keyword evidence="6" id="KW-1185">Reference proteome</keyword>
<evidence type="ECO:0000256" key="2">
    <source>
        <dbReference type="SAM" id="SignalP"/>
    </source>
</evidence>
<dbReference type="FunFam" id="3.90.780.10:FF:000008">
    <property type="entry name" value="Ser/Thr protein phosphatase family"/>
    <property type="match status" value="1"/>
</dbReference>
<organism evidence="5 6">
    <name type="scientific">Lasiosphaeris hirsuta</name>
    <dbReference type="NCBI Taxonomy" id="260670"/>
    <lineage>
        <taxon>Eukaryota</taxon>
        <taxon>Fungi</taxon>
        <taxon>Dikarya</taxon>
        <taxon>Ascomycota</taxon>
        <taxon>Pezizomycotina</taxon>
        <taxon>Sordariomycetes</taxon>
        <taxon>Sordariomycetidae</taxon>
        <taxon>Sordariales</taxon>
        <taxon>Lasiosphaeriaceae</taxon>
        <taxon>Lasiosphaeris</taxon>
    </lineage>
</organism>
<dbReference type="GO" id="GO:0005576">
    <property type="term" value="C:extracellular region"/>
    <property type="evidence" value="ECO:0007669"/>
    <property type="project" value="UniProtKB-ARBA"/>
</dbReference>
<keyword evidence="2" id="KW-0732">Signal</keyword>
<evidence type="ECO:0000313" key="6">
    <source>
        <dbReference type="Proteomes" id="UP001172102"/>
    </source>
</evidence>
<dbReference type="CDD" id="cd07407">
    <property type="entry name" value="MPP_YHR202W_N"/>
    <property type="match status" value="1"/>
</dbReference>
<dbReference type="Gene3D" id="3.60.21.10">
    <property type="match status" value="1"/>
</dbReference>
<dbReference type="AlphaFoldDB" id="A0AA40B902"/>